<keyword evidence="1" id="KW-0472">Membrane</keyword>
<gene>
    <name evidence="3" type="primary">LOC106813881</name>
</gene>
<protein>
    <submittedName>
        <fullName evidence="3">Uncharacterized protein LOC106813881</fullName>
    </submittedName>
</protein>
<evidence type="ECO:0000313" key="3">
    <source>
        <dbReference type="RefSeq" id="XP_014673612.1"/>
    </source>
</evidence>
<feature type="transmembrane region" description="Helical" evidence="1">
    <location>
        <begin position="6"/>
        <end position="30"/>
    </location>
</feature>
<keyword evidence="2" id="KW-1185">Reference proteome</keyword>
<name>A0ABM1EN41_PRICU</name>
<evidence type="ECO:0000313" key="2">
    <source>
        <dbReference type="Proteomes" id="UP000695022"/>
    </source>
</evidence>
<dbReference type="GeneID" id="106813881"/>
<sequence>MVEAVYVVAAVATLAVLLLLLILVTIVVLVRRRCQYEEEKSCDIPHLEIGSLPQRNIDHGFTEKLPRSYRLFSRDRLQTTDYQRTLSSLDVVSDRRRACMQFHHVDIPDLYVSRDDDDDDVFDGCVGMDVSTAPLGGRSTGVTRS</sequence>
<evidence type="ECO:0000256" key="1">
    <source>
        <dbReference type="SAM" id="Phobius"/>
    </source>
</evidence>
<keyword evidence="1" id="KW-0812">Transmembrane</keyword>
<proteinExistence type="predicted"/>
<dbReference type="RefSeq" id="XP_014673612.1">
    <property type="nucleotide sequence ID" value="XM_014818126.1"/>
</dbReference>
<reference evidence="3" key="1">
    <citation type="submission" date="2025-08" db="UniProtKB">
        <authorList>
            <consortium name="RefSeq"/>
        </authorList>
    </citation>
    <scope>IDENTIFICATION</scope>
</reference>
<dbReference type="Proteomes" id="UP000695022">
    <property type="component" value="Unplaced"/>
</dbReference>
<accession>A0ABM1EN41</accession>
<organism evidence="2 3">
    <name type="scientific">Priapulus caudatus</name>
    <name type="common">Priapulid worm</name>
    <dbReference type="NCBI Taxonomy" id="37621"/>
    <lineage>
        <taxon>Eukaryota</taxon>
        <taxon>Metazoa</taxon>
        <taxon>Ecdysozoa</taxon>
        <taxon>Scalidophora</taxon>
        <taxon>Priapulida</taxon>
        <taxon>Priapulimorpha</taxon>
        <taxon>Priapulimorphida</taxon>
        <taxon>Priapulidae</taxon>
        <taxon>Priapulus</taxon>
    </lineage>
</organism>
<keyword evidence="1" id="KW-1133">Transmembrane helix</keyword>